<evidence type="ECO:0000313" key="2">
    <source>
        <dbReference type="Proteomes" id="UP000287651"/>
    </source>
</evidence>
<comment type="caution">
    <text evidence="1">The sequence shown here is derived from an EMBL/GenBank/DDBJ whole genome shotgun (WGS) entry which is preliminary data.</text>
</comment>
<dbReference type="EMBL" id="AMZH03007175">
    <property type="protein sequence ID" value="RRT61968.1"/>
    <property type="molecule type" value="Genomic_DNA"/>
</dbReference>
<dbReference type="AlphaFoldDB" id="A0A426ZD85"/>
<gene>
    <name evidence="1" type="ORF">B296_00043787</name>
</gene>
<reference evidence="1 2" key="1">
    <citation type="journal article" date="2014" name="Agronomy (Basel)">
        <title>A Draft Genome Sequence for Ensete ventricosum, the Drought-Tolerant Tree Against Hunger.</title>
        <authorList>
            <person name="Harrison J."/>
            <person name="Moore K.A."/>
            <person name="Paszkiewicz K."/>
            <person name="Jones T."/>
            <person name="Grant M."/>
            <person name="Ambacheew D."/>
            <person name="Muzemil S."/>
            <person name="Studholme D.J."/>
        </authorList>
    </citation>
    <scope>NUCLEOTIDE SEQUENCE [LARGE SCALE GENOMIC DNA]</scope>
</reference>
<accession>A0A426ZD85</accession>
<organism evidence="1 2">
    <name type="scientific">Ensete ventricosum</name>
    <name type="common">Abyssinian banana</name>
    <name type="synonym">Musa ensete</name>
    <dbReference type="NCBI Taxonomy" id="4639"/>
    <lineage>
        <taxon>Eukaryota</taxon>
        <taxon>Viridiplantae</taxon>
        <taxon>Streptophyta</taxon>
        <taxon>Embryophyta</taxon>
        <taxon>Tracheophyta</taxon>
        <taxon>Spermatophyta</taxon>
        <taxon>Magnoliopsida</taxon>
        <taxon>Liliopsida</taxon>
        <taxon>Zingiberales</taxon>
        <taxon>Musaceae</taxon>
        <taxon>Ensete</taxon>
    </lineage>
</organism>
<sequence>FFSFHSEKADCACSSRCFVERDGRTDGRKGSIPSPPHFFFKIGAPVARLLKQRCRRRPPEIDADGLPTWDAKCGGSKKVTKSLYVSCFTIRAEAHRTMSKADTPEVFRRLCCSRNPWLKLRCREGLPPAETSKDPGKQVLPVFAL</sequence>
<protein>
    <submittedName>
        <fullName evidence="1">Uncharacterized protein</fullName>
    </submittedName>
</protein>
<feature type="non-terminal residue" evidence="1">
    <location>
        <position position="1"/>
    </location>
</feature>
<name>A0A426ZD85_ENSVE</name>
<proteinExistence type="predicted"/>
<dbReference type="Proteomes" id="UP000287651">
    <property type="component" value="Unassembled WGS sequence"/>
</dbReference>
<evidence type="ECO:0000313" key="1">
    <source>
        <dbReference type="EMBL" id="RRT61968.1"/>
    </source>
</evidence>